<dbReference type="InterPro" id="IPR053211">
    <property type="entry name" value="DNA_repair-toleration"/>
</dbReference>
<keyword evidence="2" id="KW-0732">Signal</keyword>
<name>A0A1U7VTL3_NICSY</name>
<evidence type="ECO:0000313" key="5">
    <source>
        <dbReference type="Proteomes" id="UP000189701"/>
    </source>
</evidence>
<reference evidence="5" key="1">
    <citation type="journal article" date="2013" name="Genome Biol.">
        <title>Reference genomes and transcriptomes of Nicotiana sylvestris and Nicotiana tomentosiformis.</title>
        <authorList>
            <person name="Sierro N."/>
            <person name="Battey J.N."/>
            <person name="Ouadi S."/>
            <person name="Bovet L."/>
            <person name="Goepfert S."/>
            <person name="Bakaher N."/>
            <person name="Peitsch M.C."/>
            <person name="Ivanov N.V."/>
        </authorList>
    </citation>
    <scope>NUCLEOTIDE SEQUENCE [LARGE SCALE GENOMIC DNA]</scope>
</reference>
<dbReference type="RefSeq" id="XP_009769693.1">
    <property type="nucleotide sequence ID" value="XM_009771391.1"/>
</dbReference>
<evidence type="ECO:0000259" key="4">
    <source>
        <dbReference type="Pfam" id="PF08263"/>
    </source>
</evidence>
<dbReference type="STRING" id="4096.A0A1U7VTL3"/>
<dbReference type="PANTHER" id="PTHR48060:SF24">
    <property type="entry name" value="NON-SPECIFIC SERINE_THREONINE PROTEIN KINASE"/>
    <property type="match status" value="1"/>
</dbReference>
<feature type="domain" description="Leucine-rich repeat-containing N-terminal plant-type" evidence="4">
    <location>
        <begin position="56"/>
        <end position="95"/>
    </location>
</feature>
<evidence type="ECO:0000256" key="1">
    <source>
        <dbReference type="ARBA" id="ARBA00022614"/>
    </source>
</evidence>
<feature type="non-terminal residue" evidence="6">
    <location>
        <position position="1"/>
    </location>
</feature>
<dbReference type="Pfam" id="PF00560">
    <property type="entry name" value="LRR_1"/>
    <property type="match status" value="1"/>
</dbReference>
<dbReference type="InterPro" id="IPR001611">
    <property type="entry name" value="Leu-rich_rpt"/>
</dbReference>
<gene>
    <name evidence="6" type="primary">LOC104220507</name>
</gene>
<protein>
    <submittedName>
        <fullName evidence="6">Probable leucine-rich repeat receptor-like protein kinase At1g35710</fullName>
    </submittedName>
</protein>
<dbReference type="Pfam" id="PF13516">
    <property type="entry name" value="LRR_6"/>
    <property type="match status" value="1"/>
</dbReference>
<keyword evidence="1" id="KW-0433">Leucine-rich repeat</keyword>
<dbReference type="Pfam" id="PF08263">
    <property type="entry name" value="LRRNT_2"/>
    <property type="match status" value="1"/>
</dbReference>
<organism evidence="5 6">
    <name type="scientific">Nicotiana sylvestris</name>
    <name type="common">Wood tobacco</name>
    <name type="synonym">South American tobacco</name>
    <dbReference type="NCBI Taxonomy" id="4096"/>
    <lineage>
        <taxon>Eukaryota</taxon>
        <taxon>Viridiplantae</taxon>
        <taxon>Streptophyta</taxon>
        <taxon>Embryophyta</taxon>
        <taxon>Tracheophyta</taxon>
        <taxon>Spermatophyta</taxon>
        <taxon>Magnoliopsida</taxon>
        <taxon>eudicotyledons</taxon>
        <taxon>Gunneridae</taxon>
        <taxon>Pentapetalae</taxon>
        <taxon>asterids</taxon>
        <taxon>lamiids</taxon>
        <taxon>Solanales</taxon>
        <taxon>Solanaceae</taxon>
        <taxon>Nicotianoideae</taxon>
        <taxon>Nicotianeae</taxon>
        <taxon>Nicotiana</taxon>
    </lineage>
</organism>
<evidence type="ECO:0000313" key="6">
    <source>
        <dbReference type="RefSeq" id="XP_009769693.1"/>
    </source>
</evidence>
<accession>A0A1U7VTL3</accession>
<dbReference type="AlphaFoldDB" id="A0A1U7VTL3"/>
<dbReference type="PRINTS" id="PR00019">
    <property type="entry name" value="LEURICHRPT"/>
</dbReference>
<sequence length="281" mass="31423">SNFTAVGNRLVQSLKELVAICSLCCSFDSEELNHVPDLRLVVLQVLEDVITSSARTEAEALVKWKSKLSSTTSFLNSWSISNLRNSCNWTSIVCNAGGTISEINLSSAGLSGSLYQLDFTSFPSLTSFNLNSNNFSGSILSTIGNATMLTFLDLSNNFLEGVIPEEIGKLTQLEYLSFYNNEVVGVIPYQISNLQKVWHLDLGSNYLETPDWSKMQNMPMLTHLSFGYNELRLEFPEFVLRCHHLTYLDLSLNHLNGSIPETIFTNLDKLEYLNLSSNSFQ</sequence>
<dbReference type="Gene3D" id="3.80.10.10">
    <property type="entry name" value="Ribonuclease Inhibitor"/>
    <property type="match status" value="2"/>
</dbReference>
<dbReference type="InterPro" id="IPR013210">
    <property type="entry name" value="LRR_N_plant-typ"/>
</dbReference>
<dbReference type="FunFam" id="3.80.10.10:FF:000488">
    <property type="entry name" value="MDIS1-interacting receptor like kinase 2"/>
    <property type="match status" value="1"/>
</dbReference>
<keyword evidence="3" id="KW-0677">Repeat</keyword>
<proteinExistence type="predicted"/>
<reference evidence="6" key="2">
    <citation type="submission" date="2025-08" db="UniProtKB">
        <authorList>
            <consortium name="RefSeq"/>
        </authorList>
    </citation>
    <scope>IDENTIFICATION</scope>
    <source>
        <tissue evidence="6">Leaf</tissue>
    </source>
</reference>
<dbReference type="eggNOG" id="ENOG502QQYD">
    <property type="taxonomic scope" value="Eukaryota"/>
</dbReference>
<feature type="non-terminal residue" evidence="6">
    <location>
        <position position="281"/>
    </location>
</feature>
<evidence type="ECO:0000256" key="2">
    <source>
        <dbReference type="ARBA" id="ARBA00022729"/>
    </source>
</evidence>
<dbReference type="InterPro" id="IPR032675">
    <property type="entry name" value="LRR_dom_sf"/>
</dbReference>
<keyword evidence="5" id="KW-1185">Reference proteome</keyword>
<dbReference type="PANTHER" id="PTHR48060">
    <property type="entry name" value="DNA DAMAGE-REPAIR/TOLERATION PROTEIN DRT100"/>
    <property type="match status" value="1"/>
</dbReference>
<dbReference type="Proteomes" id="UP000189701">
    <property type="component" value="Unplaced"/>
</dbReference>
<dbReference type="SUPFAM" id="SSF52058">
    <property type="entry name" value="L domain-like"/>
    <property type="match status" value="1"/>
</dbReference>
<dbReference type="Pfam" id="PF13855">
    <property type="entry name" value="LRR_8"/>
    <property type="match status" value="1"/>
</dbReference>
<evidence type="ECO:0000256" key="3">
    <source>
        <dbReference type="ARBA" id="ARBA00022737"/>
    </source>
</evidence>